<reference evidence="2" key="1">
    <citation type="journal article" date="2014" name="Science">
        <title>Ancient hybridizations among the ancestral genomes of bread wheat.</title>
        <authorList>
            <consortium name="International Wheat Genome Sequencing Consortium,"/>
            <person name="Marcussen T."/>
            <person name="Sandve S.R."/>
            <person name="Heier L."/>
            <person name="Spannagl M."/>
            <person name="Pfeifer M."/>
            <person name="Jakobsen K.S."/>
            <person name="Wulff B.B."/>
            <person name="Steuernagel B."/>
            <person name="Mayer K.F."/>
            <person name="Olsen O.A."/>
        </authorList>
    </citation>
    <scope>NUCLEOTIDE SEQUENCE [LARGE SCALE GENOMIC DNA]</scope>
    <source>
        <strain evidence="2">cv. AL8/78</strain>
    </source>
</reference>
<reference evidence="2" key="2">
    <citation type="journal article" date="2017" name="Nat. Plants">
        <title>The Aegilops tauschii genome reveals multiple impacts of transposons.</title>
        <authorList>
            <person name="Zhao G."/>
            <person name="Zou C."/>
            <person name="Li K."/>
            <person name="Wang K."/>
            <person name="Li T."/>
            <person name="Gao L."/>
            <person name="Zhang X."/>
            <person name="Wang H."/>
            <person name="Yang Z."/>
            <person name="Liu X."/>
            <person name="Jiang W."/>
            <person name="Mao L."/>
            <person name="Kong X."/>
            <person name="Jiao Y."/>
            <person name="Jia J."/>
        </authorList>
    </citation>
    <scope>NUCLEOTIDE SEQUENCE [LARGE SCALE GENOMIC DNA]</scope>
    <source>
        <strain evidence="2">cv. AL8/78</strain>
    </source>
</reference>
<reference evidence="1" key="3">
    <citation type="journal article" date="2017" name="Nature">
        <title>Genome sequence of the progenitor of the wheat D genome Aegilops tauschii.</title>
        <authorList>
            <person name="Luo M.C."/>
            <person name="Gu Y.Q."/>
            <person name="Puiu D."/>
            <person name="Wang H."/>
            <person name="Twardziok S.O."/>
            <person name="Deal K.R."/>
            <person name="Huo N."/>
            <person name="Zhu T."/>
            <person name="Wang L."/>
            <person name="Wang Y."/>
            <person name="McGuire P.E."/>
            <person name="Liu S."/>
            <person name="Long H."/>
            <person name="Ramasamy R.K."/>
            <person name="Rodriguez J.C."/>
            <person name="Van S.L."/>
            <person name="Yuan L."/>
            <person name="Wang Z."/>
            <person name="Xia Z."/>
            <person name="Xiao L."/>
            <person name="Anderson O.D."/>
            <person name="Ouyang S."/>
            <person name="Liang Y."/>
            <person name="Zimin A.V."/>
            <person name="Pertea G."/>
            <person name="Qi P."/>
            <person name="Bennetzen J.L."/>
            <person name="Dai X."/>
            <person name="Dawson M.W."/>
            <person name="Muller H.G."/>
            <person name="Kugler K."/>
            <person name="Rivarola-Duarte L."/>
            <person name="Spannagl M."/>
            <person name="Mayer K.F.X."/>
            <person name="Lu F.H."/>
            <person name="Bevan M.W."/>
            <person name="Leroy P."/>
            <person name="Li P."/>
            <person name="You F.M."/>
            <person name="Sun Q."/>
            <person name="Liu Z."/>
            <person name="Lyons E."/>
            <person name="Wicker T."/>
            <person name="Salzberg S.L."/>
            <person name="Devos K.M."/>
            <person name="Dvorak J."/>
        </authorList>
    </citation>
    <scope>NUCLEOTIDE SEQUENCE [LARGE SCALE GENOMIC DNA]</scope>
    <source>
        <strain evidence="1">cv. AL8/78</strain>
    </source>
</reference>
<evidence type="ECO:0000313" key="1">
    <source>
        <dbReference type="EnsemblPlants" id="AET2Gv21175800.35"/>
    </source>
</evidence>
<dbReference type="EnsemblPlants" id="AET2Gv21175800.14">
    <property type="protein sequence ID" value="AET2Gv21175800.14"/>
    <property type="gene ID" value="AET2Gv21175800"/>
</dbReference>
<organism evidence="1 2">
    <name type="scientific">Aegilops tauschii subsp. strangulata</name>
    <name type="common">Goatgrass</name>
    <dbReference type="NCBI Taxonomy" id="200361"/>
    <lineage>
        <taxon>Eukaryota</taxon>
        <taxon>Viridiplantae</taxon>
        <taxon>Streptophyta</taxon>
        <taxon>Embryophyta</taxon>
        <taxon>Tracheophyta</taxon>
        <taxon>Spermatophyta</taxon>
        <taxon>Magnoliopsida</taxon>
        <taxon>Liliopsida</taxon>
        <taxon>Poales</taxon>
        <taxon>Poaceae</taxon>
        <taxon>BOP clade</taxon>
        <taxon>Pooideae</taxon>
        <taxon>Triticodae</taxon>
        <taxon>Triticeae</taxon>
        <taxon>Triticinae</taxon>
        <taxon>Aegilops</taxon>
    </lineage>
</organism>
<name>A0A453DBK0_AEGTS</name>
<sequence>MRKYKRRATMMGGGNFVIPAECVTDFISQKL</sequence>
<accession>A0A453DBK0</accession>
<dbReference type="EnsemblPlants" id="AET2Gv21175800.15">
    <property type="protein sequence ID" value="AET2Gv21175800.15"/>
    <property type="gene ID" value="AET2Gv21175800"/>
</dbReference>
<dbReference type="Gramene" id="AET2Gv21175800.35">
    <property type="protein sequence ID" value="AET2Gv21175800.35"/>
    <property type="gene ID" value="AET2Gv21175800"/>
</dbReference>
<dbReference type="Proteomes" id="UP000015105">
    <property type="component" value="Chromosome 2D"/>
</dbReference>
<proteinExistence type="predicted"/>
<dbReference type="Gramene" id="AET2Gv21175800.14">
    <property type="protein sequence ID" value="AET2Gv21175800.14"/>
    <property type="gene ID" value="AET2Gv21175800"/>
</dbReference>
<dbReference type="AlphaFoldDB" id="A0A453DBK0"/>
<dbReference type="EnsemblPlants" id="AET2Gv21175800.31">
    <property type="protein sequence ID" value="AET2Gv21175800.31"/>
    <property type="gene ID" value="AET2Gv21175800"/>
</dbReference>
<protein>
    <submittedName>
        <fullName evidence="1">Uncharacterized protein</fullName>
    </submittedName>
</protein>
<reference evidence="1" key="4">
    <citation type="submission" date="2019-03" db="UniProtKB">
        <authorList>
            <consortium name="EnsemblPlants"/>
        </authorList>
    </citation>
    <scope>IDENTIFICATION</scope>
</reference>
<dbReference type="EnsemblPlants" id="AET2Gv21175800.35">
    <property type="protein sequence ID" value="AET2Gv21175800.35"/>
    <property type="gene ID" value="AET2Gv21175800"/>
</dbReference>
<keyword evidence="2" id="KW-1185">Reference proteome</keyword>
<dbReference type="Gramene" id="AET2Gv21175800.15">
    <property type="protein sequence ID" value="AET2Gv21175800.15"/>
    <property type="gene ID" value="AET2Gv21175800"/>
</dbReference>
<reference evidence="1" key="5">
    <citation type="journal article" date="2021" name="G3 (Bethesda)">
        <title>Aegilops tauschii genome assembly Aet v5.0 features greater sequence contiguity and improved annotation.</title>
        <authorList>
            <person name="Wang L."/>
            <person name="Zhu T."/>
            <person name="Rodriguez J.C."/>
            <person name="Deal K.R."/>
            <person name="Dubcovsky J."/>
            <person name="McGuire P.E."/>
            <person name="Lux T."/>
            <person name="Spannagl M."/>
            <person name="Mayer K.F.X."/>
            <person name="Baldrich P."/>
            <person name="Meyers B.C."/>
            <person name="Huo N."/>
            <person name="Gu Y.Q."/>
            <person name="Zhou H."/>
            <person name="Devos K.M."/>
            <person name="Bennetzen J.L."/>
            <person name="Unver T."/>
            <person name="Budak H."/>
            <person name="Gulick P.J."/>
            <person name="Galiba G."/>
            <person name="Kalapos B."/>
            <person name="Nelson D.R."/>
            <person name="Li P."/>
            <person name="You F.M."/>
            <person name="Luo M.C."/>
            <person name="Dvorak J."/>
        </authorList>
    </citation>
    <scope>NUCLEOTIDE SEQUENCE [LARGE SCALE GENOMIC DNA]</scope>
    <source>
        <strain evidence="1">cv. AL8/78</strain>
    </source>
</reference>
<dbReference type="Gramene" id="AET2Gv21175800.31">
    <property type="protein sequence ID" value="AET2Gv21175800.31"/>
    <property type="gene ID" value="AET2Gv21175800"/>
</dbReference>
<evidence type="ECO:0000313" key="2">
    <source>
        <dbReference type="Proteomes" id="UP000015105"/>
    </source>
</evidence>